<accession>A0A1Q4V3D8</accession>
<reference evidence="2 3" key="1">
    <citation type="submission" date="2015-06" db="EMBL/GenBank/DDBJ databases">
        <title>Cloning and characterization of the uncialamcin biosynthetic gene cluster.</title>
        <authorList>
            <person name="Yan X."/>
            <person name="Huang T."/>
            <person name="Ge H."/>
            <person name="Shen B."/>
        </authorList>
    </citation>
    <scope>NUCLEOTIDE SEQUENCE [LARGE SCALE GENOMIC DNA]</scope>
    <source>
        <strain evidence="2 3">DCA2648</strain>
    </source>
</reference>
<evidence type="ECO:0000313" key="3">
    <source>
        <dbReference type="Proteomes" id="UP000186455"/>
    </source>
</evidence>
<gene>
    <name evidence="2" type="ORF">AB852_25965</name>
</gene>
<dbReference type="AlphaFoldDB" id="A0A1Q4V3D8"/>
<dbReference type="RefSeq" id="WP_073792684.1">
    <property type="nucleotide sequence ID" value="NZ_LFBV01000007.1"/>
</dbReference>
<sequence>MLDPEVEMPIESDTTAYVLWRALGEAVATHPLPPRPVREDTAVALLSVQDTSDVLLRTRVPIPGTGRARRTSRSGWHHSCHGWPRPSGDWTVSRRCS</sequence>
<organism evidence="2 3">
    <name type="scientific">Streptomyces uncialis</name>
    <dbReference type="NCBI Taxonomy" id="1048205"/>
    <lineage>
        <taxon>Bacteria</taxon>
        <taxon>Bacillati</taxon>
        <taxon>Actinomycetota</taxon>
        <taxon>Actinomycetes</taxon>
        <taxon>Kitasatosporales</taxon>
        <taxon>Streptomycetaceae</taxon>
        <taxon>Streptomyces</taxon>
    </lineage>
</organism>
<feature type="compositionally biased region" description="Basic residues" evidence="1">
    <location>
        <begin position="67"/>
        <end position="80"/>
    </location>
</feature>
<evidence type="ECO:0000313" key="2">
    <source>
        <dbReference type="EMBL" id="OKH92353.1"/>
    </source>
</evidence>
<evidence type="ECO:0000256" key="1">
    <source>
        <dbReference type="SAM" id="MobiDB-lite"/>
    </source>
</evidence>
<comment type="caution">
    <text evidence="2">The sequence shown here is derived from an EMBL/GenBank/DDBJ whole genome shotgun (WGS) entry which is preliminary data.</text>
</comment>
<protein>
    <submittedName>
        <fullName evidence="2">Uncharacterized protein</fullName>
    </submittedName>
</protein>
<name>A0A1Q4V3D8_9ACTN</name>
<proteinExistence type="predicted"/>
<dbReference type="Proteomes" id="UP000186455">
    <property type="component" value="Unassembled WGS sequence"/>
</dbReference>
<feature type="region of interest" description="Disordered" evidence="1">
    <location>
        <begin position="64"/>
        <end position="97"/>
    </location>
</feature>
<keyword evidence="3" id="KW-1185">Reference proteome</keyword>
<dbReference type="EMBL" id="LFBV01000007">
    <property type="protein sequence ID" value="OKH92353.1"/>
    <property type="molecule type" value="Genomic_DNA"/>
</dbReference>